<protein>
    <recommendedName>
        <fullName evidence="7">Wall-associated receptor kinase galacturonan-binding domain-containing protein</fullName>
    </recommendedName>
</protein>
<evidence type="ECO:0000313" key="6">
    <source>
        <dbReference type="EMBL" id="EMS65390.1"/>
    </source>
</evidence>
<keyword evidence="2" id="KW-0732">Signal</keyword>
<dbReference type="OMA" id="YKPEDKW"/>
<dbReference type="PANTHER" id="PTHR33138">
    <property type="entry name" value="OS01G0690200 PROTEIN"/>
    <property type="match status" value="1"/>
</dbReference>
<dbReference type="Pfam" id="PF13947">
    <property type="entry name" value="GUB_WAK_bind"/>
    <property type="match status" value="1"/>
</dbReference>
<organism evidence="6">
    <name type="scientific">Triticum urartu</name>
    <name type="common">Red wild einkorn</name>
    <name type="synonym">Crithodium urartu</name>
    <dbReference type="NCBI Taxonomy" id="4572"/>
    <lineage>
        <taxon>Eukaryota</taxon>
        <taxon>Viridiplantae</taxon>
        <taxon>Streptophyta</taxon>
        <taxon>Embryophyta</taxon>
        <taxon>Tracheophyta</taxon>
        <taxon>Spermatophyta</taxon>
        <taxon>Magnoliopsida</taxon>
        <taxon>Liliopsida</taxon>
        <taxon>Poales</taxon>
        <taxon>Poaceae</taxon>
        <taxon>BOP clade</taxon>
        <taxon>Pooideae</taxon>
        <taxon>Triticodae</taxon>
        <taxon>Triticeae</taxon>
        <taxon>Triticinae</taxon>
        <taxon>Triticum</taxon>
    </lineage>
</organism>
<dbReference type="EMBL" id="KD044687">
    <property type="protein sequence ID" value="EMS65390.1"/>
    <property type="molecule type" value="Genomic_DNA"/>
</dbReference>
<evidence type="ECO:0000256" key="1">
    <source>
        <dbReference type="ARBA" id="ARBA00004167"/>
    </source>
</evidence>
<evidence type="ECO:0000259" key="5">
    <source>
        <dbReference type="Pfam" id="PF14380"/>
    </source>
</evidence>
<feature type="domain" description="Wall-associated receptor kinase C-terminal" evidence="5">
    <location>
        <begin position="163"/>
        <end position="251"/>
    </location>
</feature>
<sequence length="354" mass="39123">MDPFHVSAAAMFFSAMLLLTLLSGITASAQETTTSSLLSTSCEPAMCGSLRIEYPFWLGGTHPPECGYWAFQVSCHSNGTASLKNSIWTYQILEISYPDSTFRVTNSQLSDGTCDFELRVNASSELGLAPFSISAANHQLFFLYNCTEQQARQPPPTWAHVNCANGSLNNSFALLAGNYKPDDKWEPENCTVSMMPVLGYPGATGANYNRLIKGGFRLEYTAGDCTSCRETGGLCRINTTYDIFECRCSDGVSDLIICHSSVGSLHFSPNISSSSFFLYTNRLVAGVLEGLGLTWVTCVRRYPYRVFFVDLRRVTARVWLPYLPVHPRQHQQGLALDEILVISCPENSIRVTNL</sequence>
<evidence type="ECO:0008006" key="7">
    <source>
        <dbReference type="Google" id="ProtNLM"/>
    </source>
</evidence>
<dbReference type="GO" id="GO:0030247">
    <property type="term" value="F:polysaccharide binding"/>
    <property type="evidence" value="ECO:0007669"/>
    <property type="project" value="InterPro"/>
</dbReference>
<dbReference type="STRING" id="4572.M8AK31"/>
<evidence type="ECO:0000256" key="2">
    <source>
        <dbReference type="ARBA" id="ARBA00022729"/>
    </source>
</evidence>
<name>M8AK31_TRIUA</name>
<dbReference type="InterPro" id="IPR032872">
    <property type="entry name" value="WAK_assoc_C"/>
</dbReference>
<keyword evidence="3" id="KW-0325">Glycoprotein</keyword>
<evidence type="ECO:0000259" key="4">
    <source>
        <dbReference type="Pfam" id="PF13947"/>
    </source>
</evidence>
<gene>
    <name evidence="6" type="ORF">TRIUR3_02829</name>
</gene>
<accession>M8AK31</accession>
<evidence type="ECO:0000256" key="3">
    <source>
        <dbReference type="ARBA" id="ARBA00023180"/>
    </source>
</evidence>
<dbReference type="GO" id="GO:0016020">
    <property type="term" value="C:membrane"/>
    <property type="evidence" value="ECO:0007669"/>
    <property type="project" value="UniProtKB-SubCell"/>
</dbReference>
<reference evidence="6" key="1">
    <citation type="journal article" date="2013" name="Nature">
        <title>Draft genome of the wheat A-genome progenitor Triticum urartu.</title>
        <authorList>
            <person name="Ling H.Q."/>
            <person name="Zhao S."/>
            <person name="Liu D."/>
            <person name="Wang J."/>
            <person name="Sun H."/>
            <person name="Zhang C."/>
            <person name="Fan H."/>
            <person name="Li D."/>
            <person name="Dong L."/>
            <person name="Tao Y."/>
            <person name="Gao C."/>
            <person name="Wu H."/>
            <person name="Li Y."/>
            <person name="Cui Y."/>
            <person name="Guo X."/>
            <person name="Zheng S."/>
            <person name="Wang B."/>
            <person name="Yu K."/>
            <person name="Liang Q."/>
            <person name="Yang W."/>
            <person name="Lou X."/>
            <person name="Chen J."/>
            <person name="Feng M."/>
            <person name="Jian J."/>
            <person name="Zhang X."/>
            <person name="Luo G."/>
            <person name="Jiang Y."/>
            <person name="Liu J."/>
            <person name="Wang Z."/>
            <person name="Sha Y."/>
            <person name="Zhang B."/>
            <person name="Wu H."/>
            <person name="Tang D."/>
            <person name="Shen Q."/>
            <person name="Xue P."/>
            <person name="Zou S."/>
            <person name="Wang X."/>
            <person name="Liu X."/>
            <person name="Wang F."/>
            <person name="Yang Y."/>
            <person name="An X."/>
            <person name="Dong Z."/>
            <person name="Zhang K."/>
            <person name="Zhang X."/>
            <person name="Luo M.C."/>
            <person name="Dvorak J."/>
            <person name="Tong Y."/>
            <person name="Wang J."/>
            <person name="Yang H."/>
            <person name="Li Z."/>
            <person name="Wang D."/>
            <person name="Zhang A."/>
            <person name="Wang J."/>
        </authorList>
    </citation>
    <scope>NUCLEOTIDE SEQUENCE</scope>
</reference>
<dbReference type="PANTHER" id="PTHR33138:SF83">
    <property type="entry name" value="OS01G0136700 PROTEIN"/>
    <property type="match status" value="1"/>
</dbReference>
<dbReference type="InterPro" id="IPR025287">
    <property type="entry name" value="WAK_GUB"/>
</dbReference>
<proteinExistence type="predicted"/>
<dbReference type="Pfam" id="PF14380">
    <property type="entry name" value="WAK_assoc"/>
    <property type="match status" value="1"/>
</dbReference>
<dbReference type="eggNOG" id="KOG1187">
    <property type="taxonomic scope" value="Eukaryota"/>
</dbReference>
<feature type="domain" description="Wall-associated receptor kinase galacturonan-binding" evidence="4">
    <location>
        <begin position="42"/>
        <end position="105"/>
    </location>
</feature>
<comment type="subcellular location">
    <subcellularLocation>
        <location evidence="1">Membrane</location>
        <topology evidence="1">Single-pass membrane protein</topology>
    </subcellularLocation>
</comment>
<dbReference type="AlphaFoldDB" id="M8AK31"/>